<evidence type="ECO:0000256" key="1">
    <source>
        <dbReference type="SAM" id="Coils"/>
    </source>
</evidence>
<reference evidence="2 3" key="1">
    <citation type="journal article" date="2023" name="Int. J. Syst. Evol. Microbiol.">
        <title>Methylocystis iwaonis sp. nov., a type II methane-oxidizing bacterium from surface soil of a rice paddy field in Japan, and emended description of the genus Methylocystis (ex Whittenbury et al. 1970) Bowman et al. 1993.</title>
        <authorList>
            <person name="Kaise H."/>
            <person name="Sawadogo J.B."/>
            <person name="Alam M.S."/>
            <person name="Ueno C."/>
            <person name="Dianou D."/>
            <person name="Shinjo R."/>
            <person name="Asakawa S."/>
        </authorList>
    </citation>
    <scope>NUCLEOTIDE SEQUENCE [LARGE SCALE GENOMIC DNA]</scope>
    <source>
        <strain evidence="2 3">SS37A-Re</strain>
    </source>
</reference>
<keyword evidence="2" id="KW-0614">Plasmid</keyword>
<evidence type="ECO:0000313" key="2">
    <source>
        <dbReference type="EMBL" id="BDV36344.1"/>
    </source>
</evidence>
<dbReference type="InterPro" id="IPR027417">
    <property type="entry name" value="P-loop_NTPase"/>
</dbReference>
<name>A0ABN6VKP6_9HYPH</name>
<sequence>MSMTIKQIVLYSHTGEQRPLLFKSSCLNVITGDSKTGKSAIIDIIDYCLGRGSCNVAEGVIRRSVSWFGLEVENDGSALFIARKNPGPGTDAGSEIYVRRGSFDAPPEFADLARNLSEGELVSLLTRFIGISENEHRPQSGTRLPLEATIRHALFLCFQKQDEIDNRDRLFHRQGDQFIPQAIKDTFPYFLGAVDEEHFLKQHELDTAREALRELEQRASRQQEQRNIDLGRARRFVNDGKRVGIVPQDFEPAQVDATIRVLTAASQVELSNAAALPDFGDTINRLRDEQSTLRETLYRVTEDARTARLLFSERSAFSREVSEQRSRLSSIGLYRNEADEREVCPVCDSPLTVPTPGTSHIRAALANVSTQLQAVEIEQPHLQRHIEELEAKKLQLEKELVDAQTALVRAIAEDERARAQHDALLERARVVGRIGTYLDGLHPDQTEQDLTPLIEAARRRVEGLEAAINADDAAQRLDTYLNIISKQMSEFAKGLDLEHSGSELRLDLKKLTVVADTEDGPIPLNRMGSGENWVGYHVLTYLALHWWFRRRKRPVPGILIFDQPSQAHYPADRDQEGSLDPLEDKDRHAVQALFELMHAACSEMEDLQLIVLDHAHLTDPWFEDAIVEEWRRGRFLVPPHWDSRPN</sequence>
<keyword evidence="3" id="KW-1185">Reference proteome</keyword>
<dbReference type="RefSeq" id="WP_281932654.1">
    <property type="nucleotide sequence ID" value="NZ_AP027144.1"/>
</dbReference>
<feature type="coiled-coil region" evidence="1">
    <location>
        <begin position="372"/>
        <end position="413"/>
    </location>
</feature>
<keyword evidence="1" id="KW-0175">Coiled coil</keyword>
<accession>A0ABN6VKP6</accession>
<dbReference type="Pfam" id="PF12532">
    <property type="entry name" value="DUF3732"/>
    <property type="match status" value="1"/>
</dbReference>
<protein>
    <recommendedName>
        <fullName evidence="4">DUF3732 domain-containing protein</fullName>
    </recommendedName>
</protein>
<evidence type="ECO:0008006" key="4">
    <source>
        <dbReference type="Google" id="ProtNLM"/>
    </source>
</evidence>
<evidence type="ECO:0000313" key="3">
    <source>
        <dbReference type="Proteomes" id="UP001317629"/>
    </source>
</evidence>
<dbReference type="Gene3D" id="3.40.50.300">
    <property type="entry name" value="P-loop containing nucleotide triphosphate hydrolases"/>
    <property type="match status" value="1"/>
</dbReference>
<gene>
    <name evidence="2" type="primary">yme</name>
    <name evidence="2" type="ORF">SS37A_38740</name>
</gene>
<dbReference type="EMBL" id="AP027144">
    <property type="protein sequence ID" value="BDV36344.1"/>
    <property type="molecule type" value="Genomic_DNA"/>
</dbReference>
<organism evidence="2 3">
    <name type="scientific">Methylocystis iwaonis</name>
    <dbReference type="NCBI Taxonomy" id="2885079"/>
    <lineage>
        <taxon>Bacteria</taxon>
        <taxon>Pseudomonadati</taxon>
        <taxon>Pseudomonadota</taxon>
        <taxon>Alphaproteobacteria</taxon>
        <taxon>Hyphomicrobiales</taxon>
        <taxon>Methylocystaceae</taxon>
        <taxon>Methylocystis</taxon>
    </lineage>
</organism>
<dbReference type="Proteomes" id="UP001317629">
    <property type="component" value="Plasmid pSS37A-Re-2"/>
</dbReference>
<dbReference type="InterPro" id="IPR022205">
    <property type="entry name" value="DUF3732"/>
</dbReference>
<proteinExistence type="predicted"/>
<geneLocation type="plasmid" evidence="2 3">
    <name>pSS37A-Re-2</name>
</geneLocation>